<dbReference type="Proteomes" id="UP001159363">
    <property type="component" value="Chromosome 6"/>
</dbReference>
<keyword evidence="2" id="KW-1185">Reference proteome</keyword>
<protein>
    <submittedName>
        <fullName evidence="1">Uncharacterized protein</fullName>
    </submittedName>
</protein>
<reference evidence="1 2" key="1">
    <citation type="submission" date="2023-02" db="EMBL/GenBank/DDBJ databases">
        <title>LHISI_Scaffold_Assembly.</title>
        <authorList>
            <person name="Stuart O.P."/>
            <person name="Cleave R."/>
            <person name="Magrath M.J.L."/>
            <person name="Mikheyev A.S."/>
        </authorList>
    </citation>
    <scope>NUCLEOTIDE SEQUENCE [LARGE SCALE GENOMIC DNA]</scope>
    <source>
        <strain evidence="1">Daus_M_001</strain>
        <tissue evidence="1">Leg muscle</tissue>
    </source>
</reference>
<comment type="caution">
    <text evidence="1">The sequence shown here is derived from an EMBL/GenBank/DDBJ whole genome shotgun (WGS) entry which is preliminary data.</text>
</comment>
<gene>
    <name evidence="1" type="ORF">PR048_019415</name>
</gene>
<organism evidence="1 2">
    <name type="scientific">Dryococelus australis</name>
    <dbReference type="NCBI Taxonomy" id="614101"/>
    <lineage>
        <taxon>Eukaryota</taxon>
        <taxon>Metazoa</taxon>
        <taxon>Ecdysozoa</taxon>
        <taxon>Arthropoda</taxon>
        <taxon>Hexapoda</taxon>
        <taxon>Insecta</taxon>
        <taxon>Pterygota</taxon>
        <taxon>Neoptera</taxon>
        <taxon>Polyneoptera</taxon>
        <taxon>Phasmatodea</taxon>
        <taxon>Verophasmatodea</taxon>
        <taxon>Anareolatae</taxon>
        <taxon>Phasmatidae</taxon>
        <taxon>Eurycanthinae</taxon>
        <taxon>Dryococelus</taxon>
    </lineage>
</organism>
<evidence type="ECO:0000313" key="2">
    <source>
        <dbReference type="Proteomes" id="UP001159363"/>
    </source>
</evidence>
<evidence type="ECO:0000313" key="1">
    <source>
        <dbReference type="EMBL" id="KAJ8878827.1"/>
    </source>
</evidence>
<dbReference type="EMBL" id="JARBHB010000007">
    <property type="protein sequence ID" value="KAJ8878827.1"/>
    <property type="molecule type" value="Genomic_DNA"/>
</dbReference>
<sequence>MCLRYWLLNSESTGNVFWLHCLLFQPISRRTSFPTGFNDWKLVSEELASGISSNCLCGKFPFRKRLYFQICNDFIKIVNKLVLEKIAYEVKPSCYYALIVDSKRYCSHIDQRTFLFVKSHFLKLCQRNDC</sequence>
<name>A0ABQ9H3I0_9NEOP</name>
<accession>A0ABQ9H3I0</accession>
<proteinExistence type="predicted"/>